<keyword evidence="3" id="KW-1185">Reference proteome</keyword>
<evidence type="ECO:0000313" key="3">
    <source>
        <dbReference type="Proteomes" id="UP001286313"/>
    </source>
</evidence>
<protein>
    <submittedName>
        <fullName evidence="2">Uncharacterized protein</fullName>
    </submittedName>
</protein>
<gene>
    <name evidence="2" type="ORF">Pcinc_003019</name>
</gene>
<sequence>MAIPLIWNLYSTQVKTQKATLPKLLPSGSSRTQSLPYHTVLPAFPSPNHPAVFHLEVTLHLREEEKRAVMGHRDRQMQYIEEVVMEGDKFPTVTFQQPIRVNIQVVDDCIFASLWLANLNLEVPTPLPTKHHWCTKDYDTAQEFVINIVSERTGRVPAGQEEEEEEEGESEEEEGESEEEEGESEEEEIHPNPISAIQLIDVTVYGGILTM</sequence>
<evidence type="ECO:0000256" key="1">
    <source>
        <dbReference type="SAM" id="MobiDB-lite"/>
    </source>
</evidence>
<name>A0AAE1GK65_PETCI</name>
<proteinExistence type="predicted"/>
<organism evidence="2 3">
    <name type="scientific">Petrolisthes cinctipes</name>
    <name type="common">Flat porcelain crab</name>
    <dbReference type="NCBI Taxonomy" id="88211"/>
    <lineage>
        <taxon>Eukaryota</taxon>
        <taxon>Metazoa</taxon>
        <taxon>Ecdysozoa</taxon>
        <taxon>Arthropoda</taxon>
        <taxon>Crustacea</taxon>
        <taxon>Multicrustacea</taxon>
        <taxon>Malacostraca</taxon>
        <taxon>Eumalacostraca</taxon>
        <taxon>Eucarida</taxon>
        <taxon>Decapoda</taxon>
        <taxon>Pleocyemata</taxon>
        <taxon>Anomura</taxon>
        <taxon>Galatheoidea</taxon>
        <taxon>Porcellanidae</taxon>
        <taxon>Petrolisthes</taxon>
    </lineage>
</organism>
<dbReference type="AlphaFoldDB" id="A0AAE1GK65"/>
<dbReference type="Proteomes" id="UP001286313">
    <property type="component" value="Unassembled WGS sequence"/>
</dbReference>
<reference evidence="2" key="1">
    <citation type="submission" date="2023-10" db="EMBL/GenBank/DDBJ databases">
        <title>Genome assemblies of two species of porcelain crab, Petrolisthes cinctipes and Petrolisthes manimaculis (Anomura: Porcellanidae).</title>
        <authorList>
            <person name="Angst P."/>
        </authorList>
    </citation>
    <scope>NUCLEOTIDE SEQUENCE</scope>
    <source>
        <strain evidence="2">PB745_01</strain>
        <tissue evidence="2">Gill</tissue>
    </source>
</reference>
<feature type="region of interest" description="Disordered" evidence="1">
    <location>
        <begin position="153"/>
        <end position="195"/>
    </location>
</feature>
<comment type="caution">
    <text evidence="2">The sequence shown here is derived from an EMBL/GenBank/DDBJ whole genome shotgun (WGS) entry which is preliminary data.</text>
</comment>
<feature type="compositionally biased region" description="Acidic residues" evidence="1">
    <location>
        <begin position="160"/>
        <end position="188"/>
    </location>
</feature>
<dbReference type="EMBL" id="JAWQEG010000223">
    <property type="protein sequence ID" value="KAK3893149.1"/>
    <property type="molecule type" value="Genomic_DNA"/>
</dbReference>
<evidence type="ECO:0000313" key="2">
    <source>
        <dbReference type="EMBL" id="KAK3893149.1"/>
    </source>
</evidence>
<accession>A0AAE1GK65</accession>